<dbReference type="EMBL" id="OC864317">
    <property type="protein sequence ID" value="CAD7631623.1"/>
    <property type="molecule type" value="Genomic_DNA"/>
</dbReference>
<dbReference type="Gene3D" id="2.60.120.290">
    <property type="entry name" value="Spermadhesin, CUB domain"/>
    <property type="match status" value="1"/>
</dbReference>
<dbReference type="InterPro" id="IPR058698">
    <property type="entry name" value="CUB_metazoa"/>
</dbReference>
<dbReference type="InterPro" id="IPR000859">
    <property type="entry name" value="CUB_dom"/>
</dbReference>
<evidence type="ECO:0000256" key="2">
    <source>
        <dbReference type="PROSITE-ProRule" id="PRU00059"/>
    </source>
</evidence>
<dbReference type="SUPFAM" id="SSF49854">
    <property type="entry name" value="Spermadhesin, CUB domain"/>
    <property type="match status" value="1"/>
</dbReference>
<organism evidence="4">
    <name type="scientific">Medioppia subpectinata</name>
    <dbReference type="NCBI Taxonomy" id="1979941"/>
    <lineage>
        <taxon>Eukaryota</taxon>
        <taxon>Metazoa</taxon>
        <taxon>Ecdysozoa</taxon>
        <taxon>Arthropoda</taxon>
        <taxon>Chelicerata</taxon>
        <taxon>Arachnida</taxon>
        <taxon>Acari</taxon>
        <taxon>Acariformes</taxon>
        <taxon>Sarcoptiformes</taxon>
        <taxon>Oribatida</taxon>
        <taxon>Brachypylina</taxon>
        <taxon>Oppioidea</taxon>
        <taxon>Oppiidae</taxon>
        <taxon>Medioppia</taxon>
    </lineage>
</organism>
<feature type="domain" description="CUB" evidence="3">
    <location>
        <begin position="152"/>
        <end position="230"/>
    </location>
</feature>
<accession>A0A7R9Q457</accession>
<name>A0A7R9Q457_9ACAR</name>
<proteinExistence type="predicted"/>
<dbReference type="PANTHER" id="PTHR33236">
    <property type="entry name" value="INTRAFLAGELLAR TRANSPORT PROTEIN 122 FAMILY PROTEIN-RELATED"/>
    <property type="match status" value="1"/>
</dbReference>
<keyword evidence="1" id="KW-1015">Disulfide bond</keyword>
<dbReference type="InterPro" id="IPR035914">
    <property type="entry name" value="Sperma_CUB_dom_sf"/>
</dbReference>
<dbReference type="PANTHER" id="PTHR33236:SF11">
    <property type="entry name" value="CUB DOMAIN-CONTAINING PROTEIN"/>
    <property type="match status" value="1"/>
</dbReference>
<dbReference type="OrthoDB" id="6479909at2759"/>
<evidence type="ECO:0000259" key="3">
    <source>
        <dbReference type="PROSITE" id="PS01180"/>
    </source>
</evidence>
<reference evidence="4" key="1">
    <citation type="submission" date="2020-11" db="EMBL/GenBank/DDBJ databases">
        <authorList>
            <person name="Tran Van P."/>
        </authorList>
    </citation>
    <scope>NUCLEOTIDE SEQUENCE</scope>
</reference>
<dbReference type="Pfam" id="PF00431">
    <property type="entry name" value="CUB"/>
    <property type="match status" value="1"/>
</dbReference>
<dbReference type="Pfam" id="PF26080">
    <property type="entry name" value="CUB_animal"/>
    <property type="match status" value="1"/>
</dbReference>
<dbReference type="AlphaFoldDB" id="A0A7R9Q457"/>
<gene>
    <name evidence="4" type="ORF">OSB1V03_LOCUS12032</name>
</gene>
<protein>
    <recommendedName>
        <fullName evidence="3">CUB domain-containing protein</fullName>
    </recommendedName>
</protein>
<sequence>MFTMKPMTGAIISMLIICDRYIISNARGFLDRPIDSSGTPLVPYGMFSNGNSGKSPLVAATYYFNPSSASVSANRPEGVYVSDTNPLNGNSAISGDRTDDNVCSAPDGRKGTCYEASECVRRGGMPMGRCSDSYSGGGKNSGAVCCLFDVSCGETAAEKFIYFRNPGFPETYDKSRICRTKIGKISPDICQLKLEFRTFDIGKPTEGNCSQDIFTISGQNENHIIPKICGLNNGQHYYIGVDESGVVSLHLMMLGSYRRRFDVLITQIPCQSENSAPPHCLQYYSGTHGVMKSFNYDYSEDELSSDRNEGYPNDVDYMMCIRKEPGFCSITYELSSDADGTLPFAIGSGAEHITGFSAQWPVVAECRDDFIVIGGMRLCSGVGKLNVENTELADNGLQKLTNRQENGFGNASSVHRTVMTDTTPGPFQIRFVSNNAKNARGFHIGYRQNPCK</sequence>
<evidence type="ECO:0000256" key="1">
    <source>
        <dbReference type="ARBA" id="ARBA00023157"/>
    </source>
</evidence>
<dbReference type="Proteomes" id="UP000759131">
    <property type="component" value="Unassembled WGS sequence"/>
</dbReference>
<comment type="caution">
    <text evidence="2">Lacks conserved residue(s) required for the propagation of feature annotation.</text>
</comment>
<evidence type="ECO:0000313" key="4">
    <source>
        <dbReference type="EMBL" id="CAD7631623.1"/>
    </source>
</evidence>
<evidence type="ECO:0000313" key="5">
    <source>
        <dbReference type="Proteomes" id="UP000759131"/>
    </source>
</evidence>
<dbReference type="PROSITE" id="PS01180">
    <property type="entry name" value="CUB"/>
    <property type="match status" value="1"/>
</dbReference>
<dbReference type="EMBL" id="CAJPIZ010009742">
    <property type="protein sequence ID" value="CAG2112053.1"/>
    <property type="molecule type" value="Genomic_DNA"/>
</dbReference>
<keyword evidence="5" id="KW-1185">Reference proteome</keyword>